<evidence type="ECO:0000256" key="9">
    <source>
        <dbReference type="ARBA" id="ARBA00046608"/>
    </source>
</evidence>
<evidence type="ECO:0000256" key="10">
    <source>
        <dbReference type="HAMAP-Rule" id="MF_00019"/>
    </source>
</evidence>
<dbReference type="HAMAP" id="MF_00019">
    <property type="entry name" value="PlsX"/>
    <property type="match status" value="1"/>
</dbReference>
<evidence type="ECO:0000256" key="1">
    <source>
        <dbReference type="ARBA" id="ARBA00001232"/>
    </source>
</evidence>
<comment type="similarity">
    <text evidence="10">Belongs to the PlsX family.</text>
</comment>
<dbReference type="EC" id="2.3.1.274" evidence="8 10"/>
<dbReference type="InterPro" id="IPR003664">
    <property type="entry name" value="FA_synthesis"/>
</dbReference>
<keyword evidence="11" id="KW-0012">Acyltransferase</keyword>
<dbReference type="EMBL" id="CP046391">
    <property type="protein sequence ID" value="QJC27382.1"/>
    <property type="molecule type" value="Genomic_DNA"/>
</dbReference>
<dbReference type="Gene3D" id="3.40.718.10">
    <property type="entry name" value="Isopropylmalate Dehydrogenase"/>
    <property type="match status" value="1"/>
</dbReference>
<keyword evidence="4 10" id="KW-0808">Transferase</keyword>
<evidence type="ECO:0000256" key="2">
    <source>
        <dbReference type="ARBA" id="ARBA00022490"/>
    </source>
</evidence>
<keyword evidence="7 10" id="KW-1208">Phospholipid metabolism</keyword>
<name>A0A858PXS9_9RICK</name>
<dbReference type="GO" id="GO:0008654">
    <property type="term" value="P:phospholipid biosynthetic process"/>
    <property type="evidence" value="ECO:0007669"/>
    <property type="project" value="UniProtKB-KW"/>
</dbReference>
<dbReference type="NCBIfam" id="TIGR00182">
    <property type="entry name" value="plsX"/>
    <property type="match status" value="1"/>
</dbReference>
<dbReference type="SUPFAM" id="SSF53659">
    <property type="entry name" value="Isocitrate/Isopropylmalate dehydrogenase-like"/>
    <property type="match status" value="1"/>
</dbReference>
<evidence type="ECO:0000256" key="4">
    <source>
        <dbReference type="ARBA" id="ARBA00022679"/>
    </source>
</evidence>
<dbReference type="GO" id="GO:0043811">
    <property type="term" value="F:phosphate:acyl-[acyl carrier protein] acyltransferase activity"/>
    <property type="evidence" value="ECO:0007669"/>
    <property type="project" value="UniProtKB-UniRule"/>
</dbReference>
<gene>
    <name evidence="10 11" type="primary">plsX</name>
    <name evidence="11" type="ORF">ANPL_01365</name>
</gene>
<keyword evidence="5 10" id="KW-0443">Lipid metabolism</keyword>
<dbReference type="GO" id="GO:0006633">
    <property type="term" value="P:fatty acid biosynthetic process"/>
    <property type="evidence" value="ECO:0007669"/>
    <property type="project" value="UniProtKB-UniRule"/>
</dbReference>
<evidence type="ECO:0000313" key="11">
    <source>
        <dbReference type="EMBL" id="QJC27382.1"/>
    </source>
</evidence>
<protein>
    <recommendedName>
        <fullName evidence="8 10">Phosphate acyltransferase</fullName>
        <ecNumber evidence="8 10">2.3.1.274</ecNumber>
    </recommendedName>
    <alternativeName>
        <fullName evidence="10">Acyl-ACP phosphotransacylase</fullName>
    </alternativeName>
    <alternativeName>
        <fullName evidence="10">Acyl-[acyl-carrier-protein]--phosphate acyltransferase</fullName>
    </alternativeName>
    <alternativeName>
        <fullName evidence="10">Phosphate-acyl-ACP acyltransferase</fullName>
    </alternativeName>
</protein>
<proteinExistence type="inferred from homology"/>
<comment type="function">
    <text evidence="10">Catalyzes the reversible formation of acyl-phosphate (acyl-PO(4)) from acyl-[acyl-carrier-protein] (acyl-ACP). This enzyme utilizes acyl-ACP as fatty acyl donor, but not acyl-CoA.</text>
</comment>
<dbReference type="PIRSF" id="PIRSF002465">
    <property type="entry name" value="Phsphlp_syn_PlsX"/>
    <property type="match status" value="1"/>
</dbReference>
<sequence>MTEGQDECLSLALDAMGGDAAPDAVIEGADLVLSGAIPCEGRVHFSIYGKGDVVLPVLSKYKRVVANSVFIDVADAVLASDRPSYALRHRRNSSMWKAVEDVKKGLVKGMVSAGNTGALMAVSRCVLGTMQDIDRPAIVTAAPSKKDSFVIVDLGANVECNAYALFQFALMGVAFAKTVLGRSDPKVGLINIGEEEVKGTVAVREACALLREAGSKVNFHGYVEANEALAGKVDVVVTDGFTGNVMLKAMEGTADLIFSAFKDTARSSLIRRIGGLLLRGGIKRMLGRLDPDRYNGAMLLGLNGIVVKSHGGADGEAFAYAIKAAVSAARHDVVSRIAAEISEIG</sequence>
<dbReference type="UniPathway" id="UPA00085"/>
<dbReference type="PANTHER" id="PTHR30100:SF1">
    <property type="entry name" value="PHOSPHATE ACYLTRANSFERASE"/>
    <property type="match status" value="1"/>
</dbReference>
<keyword evidence="12" id="KW-1185">Reference proteome</keyword>
<dbReference type="AlphaFoldDB" id="A0A858PXS9"/>
<dbReference type="Pfam" id="PF02504">
    <property type="entry name" value="FA_synthesis"/>
    <property type="match status" value="1"/>
</dbReference>
<accession>A0A858PXS9</accession>
<evidence type="ECO:0000313" key="12">
    <source>
        <dbReference type="Proteomes" id="UP000500930"/>
    </source>
</evidence>
<dbReference type="GO" id="GO:0005737">
    <property type="term" value="C:cytoplasm"/>
    <property type="evidence" value="ECO:0007669"/>
    <property type="project" value="UniProtKB-SubCell"/>
</dbReference>
<evidence type="ECO:0000256" key="6">
    <source>
        <dbReference type="ARBA" id="ARBA00023209"/>
    </source>
</evidence>
<comment type="subcellular location">
    <subcellularLocation>
        <location evidence="10">Cytoplasm</location>
    </subcellularLocation>
    <text evidence="10">Associated with the membrane possibly through PlsY.</text>
</comment>
<comment type="catalytic activity">
    <reaction evidence="1 10">
        <text>a fatty acyl-[ACP] + phosphate = an acyl phosphate + holo-[ACP]</text>
        <dbReference type="Rhea" id="RHEA:42292"/>
        <dbReference type="Rhea" id="RHEA-COMP:9685"/>
        <dbReference type="Rhea" id="RHEA-COMP:14125"/>
        <dbReference type="ChEBI" id="CHEBI:43474"/>
        <dbReference type="ChEBI" id="CHEBI:59918"/>
        <dbReference type="ChEBI" id="CHEBI:64479"/>
        <dbReference type="ChEBI" id="CHEBI:138651"/>
        <dbReference type="EC" id="2.3.1.274"/>
    </reaction>
</comment>
<evidence type="ECO:0000256" key="3">
    <source>
        <dbReference type="ARBA" id="ARBA00022516"/>
    </source>
</evidence>
<organism evidence="11 12">
    <name type="scientific">Anaplasma platys</name>
    <dbReference type="NCBI Taxonomy" id="949"/>
    <lineage>
        <taxon>Bacteria</taxon>
        <taxon>Pseudomonadati</taxon>
        <taxon>Pseudomonadota</taxon>
        <taxon>Alphaproteobacteria</taxon>
        <taxon>Rickettsiales</taxon>
        <taxon>Anaplasmataceae</taxon>
        <taxon>Anaplasma</taxon>
    </lineage>
</organism>
<dbReference type="KEGG" id="aplt:ANPL_01365"/>
<dbReference type="InterPro" id="IPR012281">
    <property type="entry name" value="Phospholipid_synth_PlsX-like"/>
</dbReference>
<evidence type="ECO:0000256" key="5">
    <source>
        <dbReference type="ARBA" id="ARBA00023098"/>
    </source>
</evidence>
<comment type="pathway">
    <text evidence="10">Lipid metabolism; phospholipid metabolism.</text>
</comment>
<evidence type="ECO:0000256" key="7">
    <source>
        <dbReference type="ARBA" id="ARBA00023264"/>
    </source>
</evidence>
<dbReference type="RefSeq" id="WP_169193028.1">
    <property type="nucleotide sequence ID" value="NZ_CP046391.1"/>
</dbReference>
<keyword evidence="3 10" id="KW-0444">Lipid biosynthesis</keyword>
<comment type="subunit">
    <text evidence="9 10">Homodimer. Probably interacts with PlsY.</text>
</comment>
<keyword evidence="2 10" id="KW-0963">Cytoplasm</keyword>
<dbReference type="PANTHER" id="PTHR30100">
    <property type="entry name" value="FATTY ACID/PHOSPHOLIPID SYNTHESIS PROTEIN PLSX"/>
    <property type="match status" value="1"/>
</dbReference>
<keyword evidence="6 10" id="KW-0594">Phospholipid biosynthesis</keyword>
<evidence type="ECO:0000256" key="8">
    <source>
        <dbReference type="ARBA" id="ARBA00024069"/>
    </source>
</evidence>
<dbReference type="Proteomes" id="UP000500930">
    <property type="component" value="Chromosome"/>
</dbReference>
<reference evidence="11 12" key="1">
    <citation type="journal article" date="2020" name="Pathogens">
        <title>First Whole Genome Sequence of Anaplasma platys, an Obligate Intracellular Rickettsial Pathogen of Dogs.</title>
        <authorList>
            <person name="Llanes A."/>
            <person name="Rajeev S."/>
        </authorList>
    </citation>
    <scope>NUCLEOTIDE SEQUENCE [LARGE SCALE GENOMIC DNA]</scope>
    <source>
        <strain evidence="11 12">S3</strain>
    </source>
</reference>